<accession>A0AAW0CS55</accession>
<dbReference type="Proteomes" id="UP001362999">
    <property type="component" value="Unassembled WGS sequence"/>
</dbReference>
<proteinExistence type="predicted"/>
<gene>
    <name evidence="2" type="ORF">R3P38DRAFT_2511411</name>
</gene>
<reference evidence="2 3" key="1">
    <citation type="journal article" date="2024" name="J Genomics">
        <title>Draft genome sequencing and assembly of Favolaschia claudopus CIRM-BRFM 2984 isolated from oak limbs.</title>
        <authorList>
            <person name="Navarro D."/>
            <person name="Drula E."/>
            <person name="Chaduli D."/>
            <person name="Cazenave R."/>
            <person name="Ahrendt S."/>
            <person name="Wang J."/>
            <person name="Lipzen A."/>
            <person name="Daum C."/>
            <person name="Barry K."/>
            <person name="Grigoriev I.V."/>
            <person name="Favel A."/>
            <person name="Rosso M.N."/>
            <person name="Martin F."/>
        </authorList>
    </citation>
    <scope>NUCLEOTIDE SEQUENCE [LARGE SCALE GENOMIC DNA]</scope>
    <source>
        <strain evidence="2 3">CIRM-BRFM 2984</strain>
    </source>
</reference>
<dbReference type="AlphaFoldDB" id="A0AAW0CS55"/>
<feature type="compositionally biased region" description="Low complexity" evidence="1">
    <location>
        <begin position="527"/>
        <end position="601"/>
    </location>
</feature>
<keyword evidence="3" id="KW-1185">Reference proteome</keyword>
<feature type="region of interest" description="Disordered" evidence="1">
    <location>
        <begin position="377"/>
        <end position="470"/>
    </location>
</feature>
<protein>
    <submittedName>
        <fullName evidence="2">Uncharacterized protein</fullName>
    </submittedName>
</protein>
<evidence type="ECO:0000256" key="1">
    <source>
        <dbReference type="SAM" id="MobiDB-lite"/>
    </source>
</evidence>
<comment type="caution">
    <text evidence="2">The sequence shown here is derived from an EMBL/GenBank/DDBJ whole genome shotgun (WGS) entry which is preliminary data.</text>
</comment>
<feature type="compositionally biased region" description="Basic and acidic residues" evidence="1">
    <location>
        <begin position="604"/>
        <end position="617"/>
    </location>
</feature>
<feature type="compositionally biased region" description="Low complexity" evidence="1">
    <location>
        <begin position="389"/>
        <end position="400"/>
    </location>
</feature>
<name>A0AAW0CS55_9AGAR</name>
<sequence>MGKNGKKRQRKRVAREDRKNLRLWAEGARESILTPHLDAYQAALDQGRRQERKFLKSVCREFHARVNWRTKDHEEPIVLDWDPSAMEVVEELSGDDERARAARVDELNKRIRRWFLYRLRKLRKQKPSSGLDPTKDPYAVLLGKLSGLAAPPKARQAYQQFMHESYNTKVAPVVAEQWEAQRIENTTLAEKTKEPKAGFRAQVARQVFSELPESERAAIADRAKQEASDARAAYTAALKSPPSQSAAARQKCIDGLPDFVAPILQGINQHTGLHVTLLVGGPIPEFGGDIRTVHLSYGRNRTALAQHWPQWDKARFSENVSKFMIEYLHTAYSKSCRHNKMTSLAYTHDHLAAQDCAQSALAAPDLTGAAYTISADANNEDDESDSDSSDPSSDSSSSESSSDEEEEEATRARKKRKLSGGKEKQSTARRAKAQSVADDIENRPPPAPRPSVQYQGITEEERQQNIARNKKLLAQLQSDISADMQTLKTSMGGKAKGKRTARPRAEASRKSQRLAAPVQPAPDNSTPAAESAPSSSNAPSPSAPSLSSSNPASSDPASSGPSSSDPASSGPSSSDPASSGPSSSDPASSNPSFSDPASLDDSLNDDHSHDSIPEPHLSHPPAEPVTNQLPPVSHAAQLAISSNLPIPPPPHSPPDLSFTPCPPKAAPWFVEAYKAMTNAEFGSNYQALVAAWTRMEAASRFEHGPSNLPARLRPKPIGVWISSSRRTEPIVTDPTAFATQWKTWWDSLQPDWRKKDKDGCWSITDGYGGGGREWGPLYQWGVNGVLSVVASLLFWGRAVQGNPELRCVWDDAVTDVTWMFEGMAIYYEMFKGKF</sequence>
<feature type="compositionally biased region" description="Acidic residues" evidence="1">
    <location>
        <begin position="378"/>
        <end position="388"/>
    </location>
</feature>
<dbReference type="EMBL" id="JAWWNJ010000013">
    <property type="protein sequence ID" value="KAK7042098.1"/>
    <property type="molecule type" value="Genomic_DNA"/>
</dbReference>
<feature type="region of interest" description="Disordered" evidence="1">
    <location>
        <begin position="484"/>
        <end position="629"/>
    </location>
</feature>
<evidence type="ECO:0000313" key="2">
    <source>
        <dbReference type="EMBL" id="KAK7042098.1"/>
    </source>
</evidence>
<organism evidence="2 3">
    <name type="scientific">Favolaschia claudopus</name>
    <dbReference type="NCBI Taxonomy" id="2862362"/>
    <lineage>
        <taxon>Eukaryota</taxon>
        <taxon>Fungi</taxon>
        <taxon>Dikarya</taxon>
        <taxon>Basidiomycota</taxon>
        <taxon>Agaricomycotina</taxon>
        <taxon>Agaricomycetes</taxon>
        <taxon>Agaricomycetidae</taxon>
        <taxon>Agaricales</taxon>
        <taxon>Marasmiineae</taxon>
        <taxon>Mycenaceae</taxon>
        <taxon>Favolaschia</taxon>
    </lineage>
</organism>
<evidence type="ECO:0000313" key="3">
    <source>
        <dbReference type="Proteomes" id="UP001362999"/>
    </source>
</evidence>